<keyword evidence="1" id="KW-0812">Transmembrane</keyword>
<dbReference type="AlphaFoldDB" id="A0A1H6BZ31"/>
<feature type="transmembrane region" description="Helical" evidence="1">
    <location>
        <begin position="66"/>
        <end position="86"/>
    </location>
</feature>
<sequence length="408" mass="46729">MKFECFRQRYSYCYLTIILFGGVLTSICKYVGISLPLSFLSLTLLLSFPIFFLTYFSVLIFSKVDIIFHIIGVVIFGILLKSIYFLKDADLNSFVNTIYYLSIFLSISLCYGLNKSFSLRMFRYIYISMSILAVIGLVQFFFHESLPNAFVELPVIKSELAITNNSREIEDIILFSMNGLYNNPIVYGSTLLFPLTISLFNIFNERKLSDMCIFFLSLISILLLVSRVNIASAVFLVLFICVLKLSFKNALYTSILFSVACVILFVILKDSPVVNLIIDRFTGNDEWASVSNEEHYSDYIKSLSYISDNMILGIKINDYVTKDIITDGSWFIFALDLSPVICIILIFMFLSIAYKFWLVSRENAIPNFAPLYFILTMGGLFNSFLIDKASLSIILIFYSLQYNIALKR</sequence>
<feature type="transmembrane region" description="Helical" evidence="1">
    <location>
        <begin position="121"/>
        <end position="142"/>
    </location>
</feature>
<evidence type="ECO:0008006" key="4">
    <source>
        <dbReference type="Google" id="ProtNLM"/>
    </source>
</evidence>
<feature type="transmembrane region" description="Helical" evidence="1">
    <location>
        <begin position="251"/>
        <end position="268"/>
    </location>
</feature>
<dbReference type="Proteomes" id="UP000236721">
    <property type="component" value="Unassembled WGS sequence"/>
</dbReference>
<gene>
    <name evidence="2" type="ORF">SAMN04488244_1287</name>
</gene>
<organism evidence="2 3">
    <name type="scientific">Vibrio hangzhouensis</name>
    <dbReference type="NCBI Taxonomy" id="462991"/>
    <lineage>
        <taxon>Bacteria</taxon>
        <taxon>Pseudomonadati</taxon>
        <taxon>Pseudomonadota</taxon>
        <taxon>Gammaproteobacteria</taxon>
        <taxon>Vibrionales</taxon>
        <taxon>Vibrionaceae</taxon>
        <taxon>Vibrio</taxon>
    </lineage>
</organism>
<proteinExistence type="predicted"/>
<evidence type="ECO:0000313" key="2">
    <source>
        <dbReference type="EMBL" id="SEG65969.1"/>
    </source>
</evidence>
<dbReference type="EMBL" id="FNVG01000028">
    <property type="protein sequence ID" value="SEG65969.1"/>
    <property type="molecule type" value="Genomic_DNA"/>
</dbReference>
<evidence type="ECO:0000313" key="3">
    <source>
        <dbReference type="Proteomes" id="UP000236721"/>
    </source>
</evidence>
<feature type="transmembrane region" description="Helical" evidence="1">
    <location>
        <begin position="185"/>
        <end position="203"/>
    </location>
</feature>
<name>A0A1H6BZ31_9VIBR</name>
<keyword evidence="1" id="KW-0472">Membrane</keyword>
<reference evidence="3" key="1">
    <citation type="submission" date="2016-10" db="EMBL/GenBank/DDBJ databases">
        <authorList>
            <person name="Varghese N."/>
            <person name="Submissions S."/>
        </authorList>
    </citation>
    <scope>NUCLEOTIDE SEQUENCE [LARGE SCALE GENOMIC DNA]</scope>
    <source>
        <strain evidence="3">CGMCC 1.7062</strain>
    </source>
</reference>
<keyword evidence="1" id="KW-1133">Transmembrane helix</keyword>
<feature type="transmembrane region" description="Helical" evidence="1">
    <location>
        <begin position="372"/>
        <end position="398"/>
    </location>
</feature>
<feature type="transmembrane region" description="Helical" evidence="1">
    <location>
        <begin position="215"/>
        <end position="245"/>
    </location>
</feature>
<feature type="transmembrane region" description="Helical" evidence="1">
    <location>
        <begin position="39"/>
        <end position="59"/>
    </location>
</feature>
<keyword evidence="3" id="KW-1185">Reference proteome</keyword>
<evidence type="ECO:0000256" key="1">
    <source>
        <dbReference type="SAM" id="Phobius"/>
    </source>
</evidence>
<feature type="transmembrane region" description="Helical" evidence="1">
    <location>
        <begin position="330"/>
        <end position="352"/>
    </location>
</feature>
<feature type="transmembrane region" description="Helical" evidence="1">
    <location>
        <begin position="98"/>
        <end position="114"/>
    </location>
</feature>
<feature type="transmembrane region" description="Helical" evidence="1">
    <location>
        <begin position="12"/>
        <end position="33"/>
    </location>
</feature>
<accession>A0A1H6BZ31</accession>
<protein>
    <recommendedName>
        <fullName evidence="4">O-antigen ligase like membrane protein</fullName>
    </recommendedName>
</protein>